<organism evidence="1 2">
    <name type="scientific">Caenorhabditis angaria</name>
    <dbReference type="NCBI Taxonomy" id="860376"/>
    <lineage>
        <taxon>Eukaryota</taxon>
        <taxon>Metazoa</taxon>
        <taxon>Ecdysozoa</taxon>
        <taxon>Nematoda</taxon>
        <taxon>Chromadorea</taxon>
        <taxon>Rhabditida</taxon>
        <taxon>Rhabditina</taxon>
        <taxon>Rhabditomorpha</taxon>
        <taxon>Rhabditoidea</taxon>
        <taxon>Rhabditidae</taxon>
        <taxon>Peloderinae</taxon>
        <taxon>Caenorhabditis</taxon>
    </lineage>
</organism>
<evidence type="ECO:0000313" key="2">
    <source>
        <dbReference type="Proteomes" id="UP001152747"/>
    </source>
</evidence>
<accession>A0A9P1N7F6</accession>
<protein>
    <submittedName>
        <fullName evidence="1">Uncharacterized protein</fullName>
    </submittedName>
</protein>
<reference evidence="1" key="1">
    <citation type="submission" date="2022-11" db="EMBL/GenBank/DDBJ databases">
        <authorList>
            <person name="Kikuchi T."/>
        </authorList>
    </citation>
    <scope>NUCLEOTIDE SEQUENCE</scope>
    <source>
        <strain evidence="1">PS1010</strain>
    </source>
</reference>
<dbReference type="EMBL" id="CANHGI010000006">
    <property type="protein sequence ID" value="CAI5453938.1"/>
    <property type="molecule type" value="Genomic_DNA"/>
</dbReference>
<proteinExistence type="predicted"/>
<comment type="caution">
    <text evidence="1">The sequence shown here is derived from an EMBL/GenBank/DDBJ whole genome shotgun (WGS) entry which is preliminary data.</text>
</comment>
<sequence>MDGYSVLKLFGFRTTTVLDIEKLLDLTREDYIITSKITGEKLIDLRVHPMNCGSAFLRHNGNIMALHTLFRIQHDIRIYASEPLVYELESPNYWIPISQLILTKIIEESEEPPRKRKYKNWLRKLSLRK</sequence>
<evidence type="ECO:0000313" key="1">
    <source>
        <dbReference type="EMBL" id="CAI5453938.1"/>
    </source>
</evidence>
<name>A0A9P1N7F6_9PELO</name>
<gene>
    <name evidence="1" type="ORF">CAMP_LOCUS16575</name>
</gene>
<keyword evidence="2" id="KW-1185">Reference proteome</keyword>
<dbReference type="AlphaFoldDB" id="A0A9P1N7F6"/>
<dbReference type="Proteomes" id="UP001152747">
    <property type="component" value="Unassembled WGS sequence"/>
</dbReference>